<organism evidence="2 3">
    <name type="scientific">Trichuris suis</name>
    <name type="common">pig whipworm</name>
    <dbReference type="NCBI Taxonomy" id="68888"/>
    <lineage>
        <taxon>Eukaryota</taxon>
        <taxon>Metazoa</taxon>
        <taxon>Ecdysozoa</taxon>
        <taxon>Nematoda</taxon>
        <taxon>Enoplea</taxon>
        <taxon>Dorylaimia</taxon>
        <taxon>Trichinellida</taxon>
        <taxon>Trichuridae</taxon>
        <taxon>Trichuris</taxon>
    </lineage>
</organism>
<evidence type="ECO:0000313" key="2">
    <source>
        <dbReference type="EMBL" id="KFD55656.1"/>
    </source>
</evidence>
<evidence type="ECO:0000256" key="1">
    <source>
        <dbReference type="SAM" id="MobiDB-lite"/>
    </source>
</evidence>
<name>A0A085MEL0_9BILA</name>
<gene>
    <name evidence="2" type="ORF">M513_03404</name>
</gene>
<protein>
    <submittedName>
        <fullName evidence="2">Uncharacterized protein</fullName>
    </submittedName>
</protein>
<reference evidence="2 3" key="1">
    <citation type="journal article" date="2014" name="Nat. Genet.">
        <title>Genome and transcriptome of the porcine whipworm Trichuris suis.</title>
        <authorList>
            <person name="Jex A.R."/>
            <person name="Nejsum P."/>
            <person name="Schwarz E.M."/>
            <person name="Hu L."/>
            <person name="Young N.D."/>
            <person name="Hall R.S."/>
            <person name="Korhonen P.K."/>
            <person name="Liao S."/>
            <person name="Thamsborg S."/>
            <person name="Xia J."/>
            <person name="Xu P."/>
            <person name="Wang S."/>
            <person name="Scheerlinck J.P."/>
            <person name="Hofmann A."/>
            <person name="Sternberg P.W."/>
            <person name="Wang J."/>
            <person name="Gasser R.B."/>
        </authorList>
    </citation>
    <scope>NUCLEOTIDE SEQUENCE [LARGE SCALE GENOMIC DNA]</scope>
    <source>
        <strain evidence="2">DCEP-RM93M</strain>
    </source>
</reference>
<dbReference type="AlphaFoldDB" id="A0A085MEL0"/>
<sequence length="98" mass="10997">MIALPKNLKIVAVTALQQAFYGKHYVAYFVVEKGAKTLFRPYCARFQCGGGQNPESRNPDTSKSRRVEIPKGRNPARVKTPKGRDPAWVKIPKGRNPE</sequence>
<keyword evidence="3" id="KW-1185">Reference proteome</keyword>
<proteinExistence type="predicted"/>
<evidence type="ECO:0000313" key="3">
    <source>
        <dbReference type="Proteomes" id="UP000030764"/>
    </source>
</evidence>
<dbReference type="EMBL" id="KL363198">
    <property type="protein sequence ID" value="KFD55656.1"/>
    <property type="molecule type" value="Genomic_DNA"/>
</dbReference>
<dbReference type="Proteomes" id="UP000030764">
    <property type="component" value="Unassembled WGS sequence"/>
</dbReference>
<feature type="region of interest" description="Disordered" evidence="1">
    <location>
        <begin position="48"/>
        <end position="98"/>
    </location>
</feature>
<feature type="compositionally biased region" description="Basic and acidic residues" evidence="1">
    <location>
        <begin position="57"/>
        <end position="71"/>
    </location>
</feature>
<accession>A0A085MEL0</accession>